<keyword evidence="1" id="KW-0732">Signal</keyword>
<accession>A0A928Z2B3</accession>
<gene>
    <name evidence="2" type="ORF">IQ266_00435</name>
</gene>
<protein>
    <submittedName>
        <fullName evidence="2">DUF2808 domain-containing protein</fullName>
    </submittedName>
</protein>
<dbReference type="RefSeq" id="WP_264323037.1">
    <property type="nucleotide sequence ID" value="NZ_JADEXQ010000001.1"/>
</dbReference>
<dbReference type="InterPro" id="IPR021256">
    <property type="entry name" value="DUF2808"/>
</dbReference>
<name>A0A928Z2B3_9CYAN</name>
<evidence type="ECO:0000313" key="3">
    <source>
        <dbReference type="Proteomes" id="UP000625316"/>
    </source>
</evidence>
<evidence type="ECO:0000256" key="1">
    <source>
        <dbReference type="SAM" id="SignalP"/>
    </source>
</evidence>
<proteinExistence type="predicted"/>
<dbReference type="Pfam" id="PF10989">
    <property type="entry name" value="DUF2808"/>
    <property type="match status" value="1"/>
</dbReference>
<dbReference type="Proteomes" id="UP000625316">
    <property type="component" value="Unassembled WGS sequence"/>
</dbReference>
<comment type="caution">
    <text evidence="2">The sequence shown here is derived from an EMBL/GenBank/DDBJ whole genome shotgun (WGS) entry which is preliminary data.</text>
</comment>
<dbReference type="EMBL" id="JADEXQ010000001">
    <property type="protein sequence ID" value="MBE9028220.1"/>
    <property type="molecule type" value="Genomic_DNA"/>
</dbReference>
<organism evidence="2 3">
    <name type="scientific">Romeriopsis navalis LEGE 11480</name>
    <dbReference type="NCBI Taxonomy" id="2777977"/>
    <lineage>
        <taxon>Bacteria</taxon>
        <taxon>Bacillati</taxon>
        <taxon>Cyanobacteriota</taxon>
        <taxon>Cyanophyceae</taxon>
        <taxon>Leptolyngbyales</taxon>
        <taxon>Leptolyngbyaceae</taxon>
        <taxon>Romeriopsis</taxon>
        <taxon>Romeriopsis navalis</taxon>
    </lineage>
</organism>
<feature type="signal peptide" evidence="1">
    <location>
        <begin position="1"/>
        <end position="20"/>
    </location>
</feature>
<sequence>MKSLISAATFALLLSTVALAPKAIAAPANKTHDVIGSRRRALNLKSRYHHSMPEKSAQAKAQAKSQRARLLNSTGRLRSLRLAQQAAATAVKPQAATPGQIGFRSALRLNSFTTNSEVSGLPATYRVKLMLPANAGRSLQAVKIMQDVNVDTVRFDPSETQVSLSSGAKTPLASVGGVEQPGTATVVFNPPIAPGETVTVDLPVRANPSDGIYLFGVTAFPEGENTLGQFLGFGRLHLNDR</sequence>
<dbReference type="AlphaFoldDB" id="A0A928Z2B3"/>
<feature type="chain" id="PRO_5037058056" evidence="1">
    <location>
        <begin position="21"/>
        <end position="241"/>
    </location>
</feature>
<keyword evidence="3" id="KW-1185">Reference proteome</keyword>
<reference evidence="2" key="1">
    <citation type="submission" date="2020-10" db="EMBL/GenBank/DDBJ databases">
        <authorList>
            <person name="Castelo-Branco R."/>
            <person name="Eusebio N."/>
            <person name="Adriana R."/>
            <person name="Vieira A."/>
            <person name="Brugerolle De Fraissinette N."/>
            <person name="Rezende De Castro R."/>
            <person name="Schneider M.P."/>
            <person name="Vasconcelos V."/>
            <person name="Leao P.N."/>
        </authorList>
    </citation>
    <scope>NUCLEOTIDE SEQUENCE</scope>
    <source>
        <strain evidence="2">LEGE 11480</strain>
    </source>
</reference>
<evidence type="ECO:0000313" key="2">
    <source>
        <dbReference type="EMBL" id="MBE9028220.1"/>
    </source>
</evidence>